<keyword evidence="6 9" id="KW-0521">NADP</keyword>
<dbReference type="NCBIfam" id="TIGR00326">
    <property type="entry name" value="eubact_ribD"/>
    <property type="match status" value="1"/>
</dbReference>
<evidence type="ECO:0000256" key="5">
    <source>
        <dbReference type="ARBA" id="ARBA00007417"/>
    </source>
</evidence>
<dbReference type="Gene3D" id="3.40.140.10">
    <property type="entry name" value="Cytidine Deaminase, domain 2"/>
    <property type="match status" value="1"/>
</dbReference>
<keyword evidence="9" id="KW-0862">Zinc</keyword>
<dbReference type="PIRSF" id="PIRSF006769">
    <property type="entry name" value="RibD"/>
    <property type="match status" value="1"/>
</dbReference>
<dbReference type="InterPro" id="IPR024072">
    <property type="entry name" value="DHFR-like_dom_sf"/>
</dbReference>
<dbReference type="SUPFAM" id="SSF53597">
    <property type="entry name" value="Dihydrofolate reductase-like"/>
    <property type="match status" value="1"/>
</dbReference>
<evidence type="ECO:0000256" key="3">
    <source>
        <dbReference type="ARBA" id="ARBA00004910"/>
    </source>
</evidence>
<comment type="function">
    <text evidence="1 9">Converts 2,5-diamino-6-(ribosylamino)-4(3h)-pyrimidinone 5'-phosphate into 5-amino-6-(ribosylamino)-2,4(1h,3h)-pyrimidinedione 5'-phosphate.</text>
</comment>
<comment type="pathway">
    <text evidence="3 9">Cofactor biosynthesis; riboflavin biosynthesis; 5-amino-6-(D-ribitylamino)uracil from GTP: step 3/4.</text>
</comment>
<evidence type="ECO:0000256" key="6">
    <source>
        <dbReference type="ARBA" id="ARBA00022857"/>
    </source>
</evidence>
<protein>
    <recommendedName>
        <fullName evidence="9">Riboflavin biosynthesis protein RibD</fullName>
    </recommendedName>
    <domain>
        <recommendedName>
            <fullName evidence="9">Diaminohydroxyphosphoribosylaminopyrimidine deaminase</fullName>
            <shortName evidence="9">DRAP deaminase</shortName>
            <ecNumber evidence="9">3.5.4.26</ecNumber>
        </recommendedName>
        <alternativeName>
            <fullName evidence="9">Riboflavin-specific deaminase</fullName>
        </alternativeName>
    </domain>
    <domain>
        <recommendedName>
            <fullName evidence="9">5-amino-6-(5-phosphoribosylamino)uracil reductase</fullName>
            <ecNumber evidence="9">1.1.1.193</ecNumber>
        </recommendedName>
        <alternativeName>
            <fullName evidence="9">HTP reductase</fullName>
        </alternativeName>
    </domain>
</protein>
<dbReference type="Pfam" id="PF00383">
    <property type="entry name" value="dCMP_cyt_deam_1"/>
    <property type="match status" value="1"/>
</dbReference>
<dbReference type="PANTHER" id="PTHR38011:SF7">
    <property type="entry name" value="2,5-DIAMINO-6-RIBOSYLAMINO-4(3H)-PYRIMIDINONE 5'-PHOSPHATE REDUCTASE"/>
    <property type="match status" value="1"/>
</dbReference>
<keyword evidence="12" id="KW-1185">Reference proteome</keyword>
<comment type="cofactor">
    <cofactor evidence="9">
        <name>Zn(2+)</name>
        <dbReference type="ChEBI" id="CHEBI:29105"/>
    </cofactor>
    <text evidence="9">Binds 1 zinc ion.</text>
</comment>
<dbReference type="EC" id="1.1.1.193" evidence="9"/>
<keyword evidence="7 9" id="KW-0560">Oxidoreductase</keyword>
<comment type="catalytic activity">
    <reaction evidence="9">
        <text>5-amino-6-(5-phospho-D-ribitylamino)uracil + NADP(+) = 5-amino-6-(5-phospho-D-ribosylamino)uracil + NADPH + H(+)</text>
        <dbReference type="Rhea" id="RHEA:17845"/>
        <dbReference type="ChEBI" id="CHEBI:15378"/>
        <dbReference type="ChEBI" id="CHEBI:57783"/>
        <dbReference type="ChEBI" id="CHEBI:58349"/>
        <dbReference type="ChEBI" id="CHEBI:58421"/>
        <dbReference type="ChEBI" id="CHEBI:58453"/>
        <dbReference type="EC" id="1.1.1.193"/>
    </reaction>
</comment>
<dbReference type="PANTHER" id="PTHR38011">
    <property type="entry name" value="DIHYDROFOLATE REDUCTASE FAMILY PROTEIN (AFU_ORTHOLOGUE AFUA_8G06820)"/>
    <property type="match status" value="1"/>
</dbReference>
<dbReference type="EC" id="3.5.4.26" evidence="9"/>
<name>A0ABV3Z8X2_9BACT</name>
<comment type="catalytic activity">
    <reaction evidence="9">
        <text>2,5-diamino-6-hydroxy-4-(5-phosphoribosylamino)-pyrimidine + H2O + H(+) = 5-amino-6-(5-phospho-D-ribosylamino)uracil + NH4(+)</text>
        <dbReference type="Rhea" id="RHEA:21868"/>
        <dbReference type="ChEBI" id="CHEBI:15377"/>
        <dbReference type="ChEBI" id="CHEBI:15378"/>
        <dbReference type="ChEBI" id="CHEBI:28938"/>
        <dbReference type="ChEBI" id="CHEBI:58453"/>
        <dbReference type="ChEBI" id="CHEBI:58614"/>
        <dbReference type="EC" id="3.5.4.26"/>
    </reaction>
</comment>
<comment type="pathway">
    <text evidence="2 9">Cofactor biosynthesis; riboflavin biosynthesis; 5-amino-6-(D-ribitylamino)uracil from GTP: step 2/4.</text>
</comment>
<keyword evidence="9 11" id="KW-0378">Hydrolase</keyword>
<dbReference type="EMBL" id="JAULBC010000001">
    <property type="protein sequence ID" value="MEX6686319.1"/>
    <property type="molecule type" value="Genomic_DNA"/>
</dbReference>
<reference evidence="11 12" key="1">
    <citation type="submission" date="2023-07" db="EMBL/GenBank/DDBJ databases">
        <authorList>
            <person name="Lian W.-H."/>
        </authorList>
    </citation>
    <scope>NUCLEOTIDE SEQUENCE [LARGE SCALE GENOMIC DNA]</scope>
    <source>
        <strain evidence="11 12">SYSU DXS3180</strain>
    </source>
</reference>
<dbReference type="InterPro" id="IPR002734">
    <property type="entry name" value="RibDG_C"/>
</dbReference>
<evidence type="ECO:0000313" key="12">
    <source>
        <dbReference type="Proteomes" id="UP001560573"/>
    </source>
</evidence>
<evidence type="ECO:0000256" key="9">
    <source>
        <dbReference type="PIRNR" id="PIRNR006769"/>
    </source>
</evidence>
<dbReference type="Pfam" id="PF01872">
    <property type="entry name" value="RibD_C"/>
    <property type="match status" value="1"/>
</dbReference>
<evidence type="ECO:0000313" key="11">
    <source>
        <dbReference type="EMBL" id="MEX6686319.1"/>
    </source>
</evidence>
<dbReference type="PROSITE" id="PS51747">
    <property type="entry name" value="CYT_DCMP_DEAMINASES_2"/>
    <property type="match status" value="1"/>
</dbReference>
<evidence type="ECO:0000256" key="1">
    <source>
        <dbReference type="ARBA" id="ARBA00002151"/>
    </source>
</evidence>
<accession>A0ABV3Z8X2</accession>
<sequence length="354" mass="40127">MTQHDKYMLRCIELARLGAGHVAPNPMVGSVLVHNDRIIGEGYHQLYGQAHAEVNCINSVAREDVHLINGSTLYVSLEPCAHYGKTPPCADLIIRNNIPVVVVGCRDPFNEVNGKGIEKLEKAGIQVITGVKEKACLDLNKRFFTFHTQHRPYIVLKWAQSMNGKIASESAERLLISNDYSNRKVHKWRSEEAAILVGTNTALLDNPSLNNRFWNDVQPIRMVIDMDLRLPESLNIYNKKQHTIIFNLHMHSLEVNSKANSLQNDEVAYYRVSNDSSLVHQIVTACYQLNIQSILVEGGAKLLQSFIDEGYWDETRIITNEHLFVETGLPAPAVTGHHVFTEQVFNDRIDYFRK</sequence>
<evidence type="ECO:0000256" key="8">
    <source>
        <dbReference type="ARBA" id="ARBA00023268"/>
    </source>
</evidence>
<dbReference type="SUPFAM" id="SSF53927">
    <property type="entry name" value="Cytidine deaminase-like"/>
    <property type="match status" value="1"/>
</dbReference>
<dbReference type="InterPro" id="IPR002125">
    <property type="entry name" value="CMP_dCMP_dom"/>
</dbReference>
<dbReference type="InterPro" id="IPR004794">
    <property type="entry name" value="Eubact_RibD"/>
</dbReference>
<comment type="similarity">
    <text evidence="4 9">In the N-terminal section; belongs to the cytidine and deoxycytidylate deaminase family.</text>
</comment>
<evidence type="ECO:0000259" key="10">
    <source>
        <dbReference type="PROSITE" id="PS51747"/>
    </source>
</evidence>
<evidence type="ECO:0000256" key="7">
    <source>
        <dbReference type="ARBA" id="ARBA00023002"/>
    </source>
</evidence>
<dbReference type="GO" id="GO:0008835">
    <property type="term" value="F:diaminohydroxyphosphoribosylaminopyrimidine deaminase activity"/>
    <property type="evidence" value="ECO:0007669"/>
    <property type="project" value="UniProtKB-EC"/>
</dbReference>
<dbReference type="Proteomes" id="UP001560573">
    <property type="component" value="Unassembled WGS sequence"/>
</dbReference>
<keyword evidence="8" id="KW-0511">Multifunctional enzyme</keyword>
<comment type="caution">
    <text evidence="11">The sequence shown here is derived from an EMBL/GenBank/DDBJ whole genome shotgun (WGS) entry which is preliminary data.</text>
</comment>
<dbReference type="InterPro" id="IPR050765">
    <property type="entry name" value="Riboflavin_Biosynth_HTPR"/>
</dbReference>
<dbReference type="CDD" id="cd01284">
    <property type="entry name" value="Riboflavin_deaminase-reductase"/>
    <property type="match status" value="1"/>
</dbReference>
<comment type="similarity">
    <text evidence="5 9">In the C-terminal section; belongs to the HTP reductase family.</text>
</comment>
<evidence type="ECO:0000256" key="4">
    <source>
        <dbReference type="ARBA" id="ARBA00005259"/>
    </source>
</evidence>
<feature type="domain" description="CMP/dCMP-type deaminase" evidence="10">
    <location>
        <begin position="2"/>
        <end position="128"/>
    </location>
</feature>
<keyword evidence="9" id="KW-0686">Riboflavin biosynthesis</keyword>
<dbReference type="InterPro" id="IPR016193">
    <property type="entry name" value="Cytidine_deaminase-like"/>
</dbReference>
<dbReference type="Gene3D" id="3.40.430.10">
    <property type="entry name" value="Dihydrofolate Reductase, subunit A"/>
    <property type="match status" value="1"/>
</dbReference>
<gene>
    <name evidence="11" type="primary">ribD</name>
    <name evidence="11" type="ORF">QTN47_02370</name>
</gene>
<keyword evidence="9" id="KW-0479">Metal-binding</keyword>
<evidence type="ECO:0000256" key="2">
    <source>
        <dbReference type="ARBA" id="ARBA00004882"/>
    </source>
</evidence>
<proteinExistence type="inferred from homology"/>
<dbReference type="GO" id="GO:0008703">
    <property type="term" value="F:5-amino-6-(5-phosphoribosylamino)uracil reductase activity"/>
    <property type="evidence" value="ECO:0007669"/>
    <property type="project" value="UniProtKB-EC"/>
</dbReference>
<organism evidence="11 12">
    <name type="scientific">Danxiaibacter flavus</name>
    <dbReference type="NCBI Taxonomy" id="3049108"/>
    <lineage>
        <taxon>Bacteria</taxon>
        <taxon>Pseudomonadati</taxon>
        <taxon>Bacteroidota</taxon>
        <taxon>Chitinophagia</taxon>
        <taxon>Chitinophagales</taxon>
        <taxon>Chitinophagaceae</taxon>
        <taxon>Danxiaibacter</taxon>
    </lineage>
</organism>